<name>A0ABQ5FBE9_9ASTR</name>
<evidence type="ECO:0000313" key="3">
    <source>
        <dbReference type="Proteomes" id="UP001151760"/>
    </source>
</evidence>
<gene>
    <name evidence="2" type="ORF">Tco_1004129</name>
</gene>
<evidence type="ECO:0000256" key="1">
    <source>
        <dbReference type="SAM" id="MobiDB-lite"/>
    </source>
</evidence>
<comment type="caution">
    <text evidence="2">The sequence shown here is derived from an EMBL/GenBank/DDBJ whole genome shotgun (WGS) entry which is preliminary data.</text>
</comment>
<accession>A0ABQ5FBE9</accession>
<keyword evidence="3" id="KW-1185">Reference proteome</keyword>
<feature type="region of interest" description="Disordered" evidence="1">
    <location>
        <begin position="1"/>
        <end position="78"/>
    </location>
</feature>
<organism evidence="2 3">
    <name type="scientific">Tanacetum coccineum</name>
    <dbReference type="NCBI Taxonomy" id="301880"/>
    <lineage>
        <taxon>Eukaryota</taxon>
        <taxon>Viridiplantae</taxon>
        <taxon>Streptophyta</taxon>
        <taxon>Embryophyta</taxon>
        <taxon>Tracheophyta</taxon>
        <taxon>Spermatophyta</taxon>
        <taxon>Magnoliopsida</taxon>
        <taxon>eudicotyledons</taxon>
        <taxon>Gunneridae</taxon>
        <taxon>Pentapetalae</taxon>
        <taxon>asterids</taxon>
        <taxon>campanulids</taxon>
        <taxon>Asterales</taxon>
        <taxon>Asteraceae</taxon>
        <taxon>Asteroideae</taxon>
        <taxon>Anthemideae</taxon>
        <taxon>Anthemidinae</taxon>
        <taxon>Tanacetum</taxon>
    </lineage>
</organism>
<dbReference type="EMBL" id="BQNB010017213">
    <property type="protein sequence ID" value="GJT60596.1"/>
    <property type="molecule type" value="Genomic_DNA"/>
</dbReference>
<reference evidence="2" key="2">
    <citation type="submission" date="2022-01" db="EMBL/GenBank/DDBJ databases">
        <authorList>
            <person name="Yamashiro T."/>
            <person name="Shiraishi A."/>
            <person name="Satake H."/>
            <person name="Nakayama K."/>
        </authorList>
    </citation>
    <scope>NUCLEOTIDE SEQUENCE</scope>
</reference>
<evidence type="ECO:0000313" key="2">
    <source>
        <dbReference type="EMBL" id="GJT60596.1"/>
    </source>
</evidence>
<dbReference type="Proteomes" id="UP001151760">
    <property type="component" value="Unassembled WGS sequence"/>
</dbReference>
<protein>
    <submittedName>
        <fullName evidence="2">Uncharacterized protein</fullName>
    </submittedName>
</protein>
<reference evidence="2" key="1">
    <citation type="journal article" date="2022" name="Int. J. Mol. Sci.">
        <title>Draft Genome of Tanacetum Coccineum: Genomic Comparison of Closely Related Tanacetum-Family Plants.</title>
        <authorList>
            <person name="Yamashiro T."/>
            <person name="Shiraishi A."/>
            <person name="Nakayama K."/>
            <person name="Satake H."/>
        </authorList>
    </citation>
    <scope>NUCLEOTIDE SEQUENCE</scope>
</reference>
<proteinExistence type="predicted"/>
<sequence>MPTEPSGIADSPSLDADLAPTDSETEFDEEVHGINAGDQDQGQAGPNPGVQDEGQARSNPGDENLKLPIEDQGPPRPMVFKEPDFRRFQPLPEVQDEAVIDLIHQDSSSVPLMTIMVIDLSLLHSVSIIVHALLPTSTATTTTITTITYLPKPPPQP</sequence>